<evidence type="ECO:0000313" key="2">
    <source>
        <dbReference type="EMBL" id="RAK21974.1"/>
    </source>
</evidence>
<feature type="transmembrane region" description="Helical" evidence="1">
    <location>
        <begin position="19"/>
        <end position="42"/>
    </location>
</feature>
<name>A0A327YLM8_9RHOB</name>
<sequence>MKISRNFPGGAAFSPGFDLSIGCMMTTILAFAILTATTALVLGSLRTVARDTYVALNGAANRMRHTGKPAATLCFAALWVMIFALSYFL</sequence>
<proteinExistence type="predicted"/>
<evidence type="ECO:0000256" key="1">
    <source>
        <dbReference type="SAM" id="Phobius"/>
    </source>
</evidence>
<dbReference type="EMBL" id="QLMG01000003">
    <property type="protein sequence ID" value="RAK21974.1"/>
    <property type="molecule type" value="Genomic_DNA"/>
</dbReference>
<keyword evidence="1" id="KW-0812">Transmembrane</keyword>
<dbReference type="Proteomes" id="UP000249165">
    <property type="component" value="Unassembled WGS sequence"/>
</dbReference>
<dbReference type="AlphaFoldDB" id="A0A327YLM8"/>
<protein>
    <submittedName>
        <fullName evidence="2">Uncharacterized protein</fullName>
    </submittedName>
</protein>
<comment type="caution">
    <text evidence="2">The sequence shown here is derived from an EMBL/GenBank/DDBJ whole genome shotgun (WGS) entry which is preliminary data.</text>
</comment>
<evidence type="ECO:0000313" key="3">
    <source>
        <dbReference type="Proteomes" id="UP000249165"/>
    </source>
</evidence>
<accession>A0A327YLM8</accession>
<keyword evidence="1" id="KW-1133">Transmembrane helix</keyword>
<gene>
    <name evidence="2" type="ORF">ATI53_1003130</name>
</gene>
<organism evidence="2 3">
    <name type="scientific">Salipiger aestuarii</name>
    <dbReference type="NCBI Taxonomy" id="568098"/>
    <lineage>
        <taxon>Bacteria</taxon>
        <taxon>Pseudomonadati</taxon>
        <taxon>Pseudomonadota</taxon>
        <taxon>Alphaproteobacteria</taxon>
        <taxon>Rhodobacterales</taxon>
        <taxon>Roseobacteraceae</taxon>
        <taxon>Salipiger</taxon>
    </lineage>
</organism>
<keyword evidence="3" id="KW-1185">Reference proteome</keyword>
<keyword evidence="1" id="KW-0472">Membrane</keyword>
<reference evidence="2 3" key="1">
    <citation type="submission" date="2018-06" db="EMBL/GenBank/DDBJ databases">
        <title>Genomic Encyclopedia of Archaeal and Bacterial Type Strains, Phase II (KMG-II): from individual species to whole genera.</title>
        <authorList>
            <person name="Goeker M."/>
        </authorList>
    </citation>
    <scope>NUCLEOTIDE SEQUENCE [LARGE SCALE GENOMIC DNA]</scope>
    <source>
        <strain evidence="2 3">DSM 22011</strain>
    </source>
</reference>
<feature type="transmembrane region" description="Helical" evidence="1">
    <location>
        <begin position="70"/>
        <end position="88"/>
    </location>
</feature>